<protein>
    <submittedName>
        <fullName evidence="1">Uncharacterized protein</fullName>
    </submittedName>
</protein>
<gene>
    <name evidence="1" type="ORF">RclHR1_10800010</name>
</gene>
<dbReference type="EMBL" id="BEXD01000092">
    <property type="protein sequence ID" value="GBB84183.1"/>
    <property type="molecule type" value="Genomic_DNA"/>
</dbReference>
<name>A0A2Z6Q2K0_9GLOM</name>
<dbReference type="AlphaFoldDB" id="A0A2Z6Q2K0"/>
<sequence length="112" mass="12997">MYQKTYFLIDGLRAVMKLMGTYRFFIKKLGLKPSKNNPDMITVFITVKDLDKCKKLKDVWSIEINWILYHFAPAHVTKADIASRKKYSEKFIGFDDQTIPAAVKDAYTAQNP</sequence>
<keyword evidence="2" id="KW-1185">Reference proteome</keyword>
<dbReference type="Proteomes" id="UP000247702">
    <property type="component" value="Unassembled WGS sequence"/>
</dbReference>
<comment type="caution">
    <text evidence="1">The sequence shown here is derived from an EMBL/GenBank/DDBJ whole genome shotgun (WGS) entry which is preliminary data.</text>
</comment>
<organism evidence="1 2">
    <name type="scientific">Rhizophagus clarus</name>
    <dbReference type="NCBI Taxonomy" id="94130"/>
    <lineage>
        <taxon>Eukaryota</taxon>
        <taxon>Fungi</taxon>
        <taxon>Fungi incertae sedis</taxon>
        <taxon>Mucoromycota</taxon>
        <taxon>Glomeromycotina</taxon>
        <taxon>Glomeromycetes</taxon>
        <taxon>Glomerales</taxon>
        <taxon>Glomeraceae</taxon>
        <taxon>Rhizophagus</taxon>
    </lineage>
</organism>
<evidence type="ECO:0000313" key="1">
    <source>
        <dbReference type="EMBL" id="GBB84183.1"/>
    </source>
</evidence>
<evidence type="ECO:0000313" key="2">
    <source>
        <dbReference type="Proteomes" id="UP000247702"/>
    </source>
</evidence>
<accession>A0A2Z6Q2K0</accession>
<reference evidence="1 2" key="1">
    <citation type="submission" date="2017-11" db="EMBL/GenBank/DDBJ databases">
        <title>The genome of Rhizophagus clarus HR1 reveals common genetic basis of auxotrophy among arbuscular mycorrhizal fungi.</title>
        <authorList>
            <person name="Kobayashi Y."/>
        </authorList>
    </citation>
    <scope>NUCLEOTIDE SEQUENCE [LARGE SCALE GENOMIC DNA]</scope>
    <source>
        <strain evidence="1 2">HR1</strain>
    </source>
</reference>
<proteinExistence type="predicted"/>